<evidence type="ECO:0000256" key="5">
    <source>
        <dbReference type="ARBA" id="ARBA00022679"/>
    </source>
</evidence>
<dbReference type="PROSITE" id="PS51569">
    <property type="entry name" value="DOT1"/>
    <property type="match status" value="1"/>
</dbReference>
<dbReference type="FunFam" id="3.40.50.150:FF:000033">
    <property type="entry name" value="Histone-lysine N-methyltransferase, H3 lysine-79 specific"/>
    <property type="match status" value="1"/>
</dbReference>
<evidence type="ECO:0000256" key="4">
    <source>
        <dbReference type="ARBA" id="ARBA00022603"/>
    </source>
</evidence>
<dbReference type="EC" id="2.1.1.360" evidence="2 11"/>
<gene>
    <name evidence="14" type="ORF">SERLADRAFT_478945</name>
</gene>
<evidence type="ECO:0000313" key="14">
    <source>
        <dbReference type="EMBL" id="EGO19477.1"/>
    </source>
</evidence>
<comment type="function">
    <text evidence="11">Histone methyltransferase that specifically trimethylates histone H3 to form H3K79me3. This methylation is required for telomere silencing and for the pachytene checkpoint during the meiotic cell cycle by allowing the recruitment of RAD9 to double strand breaks. Nucleosomes are preferred as substrate compared to free histone.</text>
</comment>
<dbReference type="InterPro" id="IPR029063">
    <property type="entry name" value="SAM-dependent_MTases_sf"/>
</dbReference>
<evidence type="ECO:0000313" key="15">
    <source>
        <dbReference type="Proteomes" id="UP000008064"/>
    </source>
</evidence>
<comment type="similarity">
    <text evidence="11">Belongs to the class I-like SAM-binding methyltransferase superfamily. DOT1 family.</text>
</comment>
<evidence type="ECO:0000256" key="6">
    <source>
        <dbReference type="ARBA" id="ARBA00022691"/>
    </source>
</evidence>
<dbReference type="PANTHER" id="PTHR21451">
    <property type="entry name" value="HISTONE H3 METHYLTRANSFERASE"/>
    <property type="match status" value="1"/>
</dbReference>
<proteinExistence type="inferred from homology"/>
<dbReference type="InterPro" id="IPR030445">
    <property type="entry name" value="H3-K79_meTrfase"/>
</dbReference>
<dbReference type="SUPFAM" id="SSF53335">
    <property type="entry name" value="S-adenosyl-L-methionine-dependent methyltransferases"/>
    <property type="match status" value="1"/>
</dbReference>
<evidence type="ECO:0000256" key="12">
    <source>
        <dbReference type="SAM" id="MobiDB-lite"/>
    </source>
</evidence>
<dbReference type="EMBL" id="GL945443">
    <property type="protein sequence ID" value="EGO19477.1"/>
    <property type="molecule type" value="Genomic_DNA"/>
</dbReference>
<evidence type="ECO:0000256" key="3">
    <source>
        <dbReference type="ARBA" id="ARBA00020987"/>
    </source>
</evidence>
<name>F8PB37_SERL9</name>
<sequence>MRTYKGYFKNLDDPEDTSFEPHPTNYPVTKLEYPNNDACESFILLTPKDKNHYDPIMCLELSLHAIIKSYLTPAQQSLFGTFPDAMFSDTSSPTPSPPSSSIDLPQDASTENSTLPVPPVTDSDRPDHLKLFQRALRRRDGLLFQKTMTDINHLLRTLKYPPLPTDPFASSPNNIFRETVKTWTSGIPYDVLTRIIDETYQRSVGPHVHTLNRYSAFSSEVYGELMPSLTSEIISLTGINTNSLLIDLGSGVGNVVMQASLQSGCRSFGIELMQAPAKIAKEQLQQFKTRCRMWGVSMGEVELEEGDMLTSARVTELLPQADVVLVNNKVFLQSLNEALRPRFLDLKEGAIVVSLKPFVSSLNARVTERNVDDISAIFEVVERQYRSGGVSWGSNSGCYYLHRVDRAGYAGIRQRFEESRARSSRSRR</sequence>
<comment type="activity regulation">
    <text evidence="11">Ubiquitination of histone H2B to form H2BK123ub1 is required for efficient DOT1 methyltransferase activity on histone H3.</text>
</comment>
<keyword evidence="8 11" id="KW-0539">Nucleus</keyword>
<dbReference type="GO" id="GO:0140956">
    <property type="term" value="F:histone H3K79 trimethyltransferase activity"/>
    <property type="evidence" value="ECO:0007669"/>
    <property type="project" value="UniProtKB-EC"/>
</dbReference>
<evidence type="ECO:0000256" key="8">
    <source>
        <dbReference type="ARBA" id="ARBA00023242"/>
    </source>
</evidence>
<dbReference type="GO" id="GO:0032259">
    <property type="term" value="P:methylation"/>
    <property type="evidence" value="ECO:0007669"/>
    <property type="project" value="UniProtKB-KW"/>
</dbReference>
<feature type="region of interest" description="Disordered" evidence="12">
    <location>
        <begin position="88"/>
        <end position="126"/>
    </location>
</feature>
<keyword evidence="5 11" id="KW-0808">Transferase</keyword>
<evidence type="ECO:0000256" key="7">
    <source>
        <dbReference type="ARBA" id="ARBA00022853"/>
    </source>
</evidence>
<protein>
    <recommendedName>
        <fullName evidence="3 11">Histone-lysine N-methyltransferase, H3 lysine-79 specific</fullName>
        <ecNumber evidence="2 11">2.1.1.360</ecNumber>
    </recommendedName>
    <alternativeName>
        <fullName evidence="9 11">Histone H3-K79 methyltransferase</fullName>
    </alternativeName>
</protein>
<dbReference type="CDD" id="cd02440">
    <property type="entry name" value="AdoMet_MTases"/>
    <property type="match status" value="1"/>
</dbReference>
<comment type="catalytic activity">
    <reaction evidence="10 11">
        <text>L-lysyl(79)-[histone H3] + 3 S-adenosyl-L-methionine = N(6),N(6),N(6)-trimethyl-L-lysyl(79)-[histone H3] + 3 S-adenosyl-L-homocysteine + 3 H(+)</text>
        <dbReference type="Rhea" id="RHEA:60328"/>
        <dbReference type="Rhea" id="RHEA-COMP:15549"/>
        <dbReference type="Rhea" id="RHEA-COMP:15552"/>
        <dbReference type="ChEBI" id="CHEBI:15378"/>
        <dbReference type="ChEBI" id="CHEBI:29969"/>
        <dbReference type="ChEBI" id="CHEBI:57856"/>
        <dbReference type="ChEBI" id="CHEBI:59789"/>
        <dbReference type="ChEBI" id="CHEBI:61961"/>
        <dbReference type="EC" id="2.1.1.360"/>
    </reaction>
</comment>
<feature type="domain" description="DOT1" evidence="13">
    <location>
        <begin position="86"/>
        <end position="417"/>
    </location>
</feature>
<dbReference type="HOGENOM" id="CLU_027287_1_0_1"/>
<evidence type="ECO:0000256" key="9">
    <source>
        <dbReference type="ARBA" id="ARBA00029821"/>
    </source>
</evidence>
<evidence type="ECO:0000259" key="13">
    <source>
        <dbReference type="PROSITE" id="PS51569"/>
    </source>
</evidence>
<dbReference type="OrthoDB" id="443402at2759"/>
<dbReference type="GO" id="GO:0005634">
    <property type="term" value="C:nucleus"/>
    <property type="evidence" value="ECO:0007669"/>
    <property type="project" value="UniProtKB-SubCell"/>
</dbReference>
<evidence type="ECO:0000256" key="11">
    <source>
        <dbReference type="RuleBase" id="RU271113"/>
    </source>
</evidence>
<evidence type="ECO:0000256" key="1">
    <source>
        <dbReference type="ARBA" id="ARBA00004123"/>
    </source>
</evidence>
<evidence type="ECO:0000256" key="10">
    <source>
        <dbReference type="ARBA" id="ARBA00047770"/>
    </source>
</evidence>
<dbReference type="GO" id="GO:0006281">
    <property type="term" value="P:DNA repair"/>
    <property type="evidence" value="ECO:0007669"/>
    <property type="project" value="TreeGrafter"/>
</dbReference>
<evidence type="ECO:0000256" key="2">
    <source>
        <dbReference type="ARBA" id="ARBA00012190"/>
    </source>
</evidence>
<dbReference type="PANTHER" id="PTHR21451:SF0">
    <property type="entry name" value="HISTONE-LYSINE N-METHYLTRANSFERASE, H3 LYSINE-79 SPECIFIC"/>
    <property type="match status" value="1"/>
</dbReference>
<dbReference type="Proteomes" id="UP000008064">
    <property type="component" value="Unassembled WGS sequence"/>
</dbReference>
<dbReference type="GO" id="GO:0000077">
    <property type="term" value="P:DNA damage checkpoint signaling"/>
    <property type="evidence" value="ECO:0007669"/>
    <property type="project" value="TreeGrafter"/>
</dbReference>
<dbReference type="AlphaFoldDB" id="F8PB37"/>
<dbReference type="KEGG" id="sla:SERLADRAFT_478945"/>
<comment type="subcellular location">
    <subcellularLocation>
        <location evidence="1 11">Nucleus</location>
    </subcellularLocation>
</comment>
<keyword evidence="4 11" id="KW-0489">Methyltransferase</keyword>
<keyword evidence="7 11" id="KW-0156">Chromatin regulator</keyword>
<dbReference type="RefSeq" id="XP_007323610.1">
    <property type="nucleotide sequence ID" value="XM_007323548.1"/>
</dbReference>
<dbReference type="Gene3D" id="3.40.50.150">
    <property type="entry name" value="Vaccinia Virus protein VP39"/>
    <property type="match status" value="1"/>
</dbReference>
<comment type="miscellaneous">
    <text evidence="11">In contrast to other lysine histone methyltransferases, it does not contain a SET domain, suggesting the existence of another mechanism for methylation of lysine residues of histones.</text>
</comment>
<keyword evidence="6 11" id="KW-0949">S-adenosyl-L-methionine</keyword>
<dbReference type="Pfam" id="PF08123">
    <property type="entry name" value="DOT1"/>
    <property type="match status" value="1"/>
</dbReference>
<reference evidence="15" key="1">
    <citation type="journal article" date="2011" name="Science">
        <title>The plant cell wall-decomposing machinery underlies the functional diversity of forest fungi.</title>
        <authorList>
            <person name="Eastwood D.C."/>
            <person name="Floudas D."/>
            <person name="Binder M."/>
            <person name="Majcherczyk A."/>
            <person name="Schneider P."/>
            <person name="Aerts A."/>
            <person name="Asiegbu F.O."/>
            <person name="Baker S.E."/>
            <person name="Barry K."/>
            <person name="Bendiksby M."/>
            <person name="Blumentritt M."/>
            <person name="Coutinho P.M."/>
            <person name="Cullen D."/>
            <person name="de Vries R.P."/>
            <person name="Gathman A."/>
            <person name="Goodell B."/>
            <person name="Henrissat B."/>
            <person name="Ihrmark K."/>
            <person name="Kauserud H."/>
            <person name="Kohler A."/>
            <person name="LaButti K."/>
            <person name="Lapidus A."/>
            <person name="Lavin J.L."/>
            <person name="Lee Y.-H."/>
            <person name="Lindquist E."/>
            <person name="Lilly W."/>
            <person name="Lucas S."/>
            <person name="Morin E."/>
            <person name="Murat C."/>
            <person name="Oguiza J.A."/>
            <person name="Park J."/>
            <person name="Pisabarro A.G."/>
            <person name="Riley R."/>
            <person name="Rosling A."/>
            <person name="Salamov A."/>
            <person name="Schmidt O."/>
            <person name="Schmutz J."/>
            <person name="Skrede I."/>
            <person name="Stenlid J."/>
            <person name="Wiebenga A."/>
            <person name="Xie X."/>
            <person name="Kuees U."/>
            <person name="Hibbett D.S."/>
            <person name="Hoffmeister D."/>
            <person name="Hoegberg N."/>
            <person name="Martin F."/>
            <person name="Grigoriev I.V."/>
            <person name="Watkinson S.C."/>
        </authorList>
    </citation>
    <scope>NUCLEOTIDE SEQUENCE [LARGE SCALE GENOMIC DNA]</scope>
    <source>
        <strain evidence="15">S7.9</strain>
    </source>
</reference>
<accession>F8PB37</accession>
<organism evidence="15">
    <name type="scientific">Serpula lacrymans var. lacrymans (strain S7.9)</name>
    <name type="common">Dry rot fungus</name>
    <dbReference type="NCBI Taxonomy" id="578457"/>
    <lineage>
        <taxon>Eukaryota</taxon>
        <taxon>Fungi</taxon>
        <taxon>Dikarya</taxon>
        <taxon>Basidiomycota</taxon>
        <taxon>Agaricomycotina</taxon>
        <taxon>Agaricomycetes</taxon>
        <taxon>Agaricomycetidae</taxon>
        <taxon>Boletales</taxon>
        <taxon>Coniophorineae</taxon>
        <taxon>Serpulaceae</taxon>
        <taxon>Serpula</taxon>
    </lineage>
</organism>
<dbReference type="InterPro" id="IPR025789">
    <property type="entry name" value="DOT1_dom"/>
</dbReference>
<dbReference type="GeneID" id="18821262"/>